<dbReference type="GeneID" id="66114112"/>
<dbReference type="PROSITE" id="PS52002">
    <property type="entry name" value="SM"/>
    <property type="match status" value="1"/>
</dbReference>
<evidence type="ECO:0000256" key="9">
    <source>
        <dbReference type="ARBA" id="ARBA00022884"/>
    </source>
</evidence>
<dbReference type="Proteomes" id="UP000790833">
    <property type="component" value="Unassembled WGS sequence"/>
</dbReference>
<keyword evidence="12" id="KW-0687">Ribonucleoprotein</keyword>
<evidence type="ECO:0000313" key="14">
    <source>
        <dbReference type="EMBL" id="KAG7193322.1"/>
    </source>
</evidence>
<sequence length="177" mass="19346">MPSEPGTKTDPSTFLSDIIGKQVVVKLSNAIEYTGDLQTIDGYMNVVLENGKEYVNGNKCRDYGDVFIRGNNALKMSSFVIRRQLSTLIPPKIASVKNIGSNPNAKKMADVVAFYKQLPSGPAPAAKASSNPFSKYKAAYFDGDNASGKPLVHLAVAVITLGYIWEYNSHLKHHKDH</sequence>
<gene>
    <name evidence="14" type="primary">ATP17</name>
    <name evidence="14" type="ORF">KQ657_000738</name>
</gene>
<dbReference type="InterPro" id="IPR010920">
    <property type="entry name" value="LSM_dom_sf"/>
</dbReference>
<accession>A0A9P7V8T0</accession>
<dbReference type="OrthoDB" id="5561579at2759"/>
<dbReference type="SMART" id="SM00651">
    <property type="entry name" value="Sm"/>
    <property type="match status" value="1"/>
</dbReference>
<dbReference type="GO" id="GO:0006397">
    <property type="term" value="P:mRNA processing"/>
    <property type="evidence" value="ECO:0007669"/>
    <property type="project" value="UniProtKB-KW"/>
</dbReference>
<dbReference type="InterPro" id="IPR047575">
    <property type="entry name" value="Sm"/>
</dbReference>
<keyword evidence="15" id="KW-1185">Reference proteome</keyword>
<name>A0A9P7V8T0_9ASCO</name>
<evidence type="ECO:0000256" key="4">
    <source>
        <dbReference type="ARBA" id="ARBA00022490"/>
    </source>
</evidence>
<feature type="domain" description="Sm" evidence="13">
    <location>
        <begin position="10"/>
        <end position="82"/>
    </location>
</feature>
<evidence type="ECO:0000256" key="3">
    <source>
        <dbReference type="ARBA" id="ARBA00007927"/>
    </source>
</evidence>
<dbReference type="PANTHER" id="PTHR28161:SF1">
    <property type="entry name" value="ATP SYNTHASE SUBUNIT F, MITOCHONDRIAL"/>
    <property type="match status" value="1"/>
</dbReference>
<dbReference type="EMBL" id="JAHMUF010000012">
    <property type="protein sequence ID" value="KAG7193322.1"/>
    <property type="molecule type" value="Genomic_DNA"/>
</dbReference>
<comment type="subcellular location">
    <subcellularLocation>
        <location evidence="2">Cytoplasm</location>
    </subcellularLocation>
    <subcellularLocation>
        <location evidence="1">Nucleus</location>
    </subcellularLocation>
</comment>
<keyword evidence="5" id="KW-0698">rRNA processing</keyword>
<evidence type="ECO:0000259" key="13">
    <source>
        <dbReference type="PROSITE" id="PS52002"/>
    </source>
</evidence>
<dbReference type="GO" id="GO:0005681">
    <property type="term" value="C:spliceosomal complex"/>
    <property type="evidence" value="ECO:0007669"/>
    <property type="project" value="UniProtKB-KW"/>
</dbReference>
<dbReference type="Pfam" id="PF10791">
    <property type="entry name" value="F1F0-ATPsyn_F"/>
    <property type="match status" value="1"/>
</dbReference>
<comment type="caution">
    <text evidence="14">The sequence shown here is derived from an EMBL/GenBank/DDBJ whole genome shotgun (WGS) entry which is preliminary data.</text>
</comment>
<evidence type="ECO:0000256" key="10">
    <source>
        <dbReference type="ARBA" id="ARBA00023187"/>
    </source>
</evidence>
<reference evidence="14" key="1">
    <citation type="submission" date="2021-03" db="EMBL/GenBank/DDBJ databases">
        <authorList>
            <person name="Palmer J.M."/>
        </authorList>
    </citation>
    <scope>NUCLEOTIDE SEQUENCE</scope>
    <source>
        <strain evidence="14">ARV_011</strain>
    </source>
</reference>
<evidence type="ECO:0000256" key="5">
    <source>
        <dbReference type="ARBA" id="ARBA00022552"/>
    </source>
</evidence>
<keyword evidence="9" id="KW-0694">RNA-binding</keyword>
<evidence type="ECO:0000256" key="2">
    <source>
        <dbReference type="ARBA" id="ARBA00004496"/>
    </source>
</evidence>
<organism evidence="14 15">
    <name type="scientific">Scheffersomyces spartinae</name>
    <dbReference type="NCBI Taxonomy" id="45513"/>
    <lineage>
        <taxon>Eukaryota</taxon>
        <taxon>Fungi</taxon>
        <taxon>Dikarya</taxon>
        <taxon>Ascomycota</taxon>
        <taxon>Saccharomycotina</taxon>
        <taxon>Pichiomycetes</taxon>
        <taxon>Debaryomycetaceae</taxon>
        <taxon>Scheffersomyces</taxon>
    </lineage>
</organism>
<keyword evidence="10" id="KW-0508">mRNA splicing</keyword>
<comment type="similarity">
    <text evidence="3">Belongs to the snRNP Sm proteins family. SmF/LSm6 subfamily.</text>
</comment>
<dbReference type="SUPFAM" id="SSF50182">
    <property type="entry name" value="Sm-like ribonucleoproteins"/>
    <property type="match status" value="1"/>
</dbReference>
<keyword evidence="11" id="KW-0539">Nucleus</keyword>
<evidence type="ECO:0000256" key="11">
    <source>
        <dbReference type="ARBA" id="ARBA00023242"/>
    </source>
</evidence>
<dbReference type="CDD" id="cd01726">
    <property type="entry name" value="LSm6"/>
    <property type="match status" value="1"/>
</dbReference>
<dbReference type="FunFam" id="2.30.30.100:FF:000037">
    <property type="entry name" value="U6 snRNA-associated Sm-like protein LSm6"/>
    <property type="match status" value="1"/>
</dbReference>
<protein>
    <submittedName>
        <fullName evidence="14">ATP synthase f chain, mitochondrial</fullName>
    </submittedName>
</protein>
<dbReference type="Gene3D" id="2.30.30.100">
    <property type="match status" value="1"/>
</dbReference>
<proteinExistence type="inferred from homology"/>
<evidence type="ECO:0000256" key="8">
    <source>
        <dbReference type="ARBA" id="ARBA00022728"/>
    </source>
</evidence>
<dbReference type="GO" id="GO:0046933">
    <property type="term" value="F:proton-transporting ATP synthase activity, rotational mechanism"/>
    <property type="evidence" value="ECO:0007669"/>
    <property type="project" value="TreeGrafter"/>
</dbReference>
<dbReference type="GO" id="GO:0005737">
    <property type="term" value="C:cytoplasm"/>
    <property type="evidence" value="ECO:0007669"/>
    <property type="project" value="UniProtKB-SubCell"/>
</dbReference>
<evidence type="ECO:0000256" key="12">
    <source>
        <dbReference type="ARBA" id="ARBA00023274"/>
    </source>
</evidence>
<keyword evidence="8" id="KW-0747">Spliceosome</keyword>
<evidence type="ECO:0000256" key="6">
    <source>
        <dbReference type="ARBA" id="ARBA00022664"/>
    </source>
</evidence>
<evidence type="ECO:0000256" key="1">
    <source>
        <dbReference type="ARBA" id="ARBA00004123"/>
    </source>
</evidence>
<dbReference type="InterPro" id="IPR001163">
    <property type="entry name" value="Sm_dom_euk/arc"/>
</dbReference>
<dbReference type="GO" id="GO:0003723">
    <property type="term" value="F:RNA binding"/>
    <property type="evidence" value="ECO:0007669"/>
    <property type="project" value="UniProtKB-KW"/>
</dbReference>
<dbReference type="InterPro" id="IPR019727">
    <property type="entry name" value="ATP_synth_F0_fsu_mt_fun"/>
</dbReference>
<keyword evidence="7" id="KW-0819">tRNA processing</keyword>
<dbReference type="GO" id="GO:0008033">
    <property type="term" value="P:tRNA processing"/>
    <property type="evidence" value="ECO:0007669"/>
    <property type="project" value="UniProtKB-KW"/>
</dbReference>
<dbReference type="Pfam" id="PF01423">
    <property type="entry name" value="LSM"/>
    <property type="match status" value="1"/>
</dbReference>
<keyword evidence="6" id="KW-0507">mRNA processing</keyword>
<evidence type="ECO:0000256" key="7">
    <source>
        <dbReference type="ARBA" id="ARBA00022694"/>
    </source>
</evidence>
<evidence type="ECO:0000313" key="15">
    <source>
        <dbReference type="Proteomes" id="UP000790833"/>
    </source>
</evidence>
<dbReference type="AlphaFoldDB" id="A0A9P7V8T0"/>
<dbReference type="GO" id="GO:0006364">
    <property type="term" value="P:rRNA processing"/>
    <property type="evidence" value="ECO:0007669"/>
    <property type="project" value="UniProtKB-KW"/>
</dbReference>
<dbReference type="RefSeq" id="XP_043048870.1">
    <property type="nucleotide sequence ID" value="XM_043191563.1"/>
</dbReference>
<keyword evidence="4" id="KW-0963">Cytoplasm</keyword>
<dbReference type="PANTHER" id="PTHR28161">
    <property type="entry name" value="ATP SYNTHASE SUBUNIT F, MITOCHONDRIAL"/>
    <property type="match status" value="1"/>
</dbReference>
<dbReference type="GO" id="GO:0008380">
    <property type="term" value="P:RNA splicing"/>
    <property type="evidence" value="ECO:0007669"/>
    <property type="project" value="UniProtKB-KW"/>
</dbReference>